<evidence type="ECO:0000313" key="3">
    <source>
        <dbReference type="Proteomes" id="UP001275436"/>
    </source>
</evidence>
<accession>A0ABQ5TNG2</accession>
<sequence length="63" mass="7208">MNRLSSLSVSVGLLTFILSLTLFLFIDSPYPILGALITAYLMVELTYLIQFQQQKNQREGLRK</sequence>
<gene>
    <name evidence="2" type="ORF">MACH08_36600</name>
</gene>
<dbReference type="Proteomes" id="UP001275436">
    <property type="component" value="Unassembled WGS sequence"/>
</dbReference>
<feature type="transmembrane region" description="Helical" evidence="1">
    <location>
        <begin position="32"/>
        <end position="49"/>
    </location>
</feature>
<protein>
    <submittedName>
        <fullName evidence="2">Uncharacterized protein</fullName>
    </submittedName>
</protein>
<proteinExistence type="predicted"/>
<keyword evidence="1" id="KW-1133">Transmembrane helix</keyword>
<feature type="transmembrane region" description="Helical" evidence="1">
    <location>
        <begin position="7"/>
        <end position="26"/>
    </location>
</feature>
<evidence type="ECO:0000313" key="2">
    <source>
        <dbReference type="EMBL" id="GLO67876.1"/>
    </source>
</evidence>
<comment type="caution">
    <text evidence="2">The sequence shown here is derived from an EMBL/GenBank/DDBJ whole genome shotgun (WGS) entry which is preliminary data.</text>
</comment>
<organism evidence="2 3">
    <name type="scientific">Oceanobacillus kimchii</name>
    <dbReference type="NCBI Taxonomy" id="746691"/>
    <lineage>
        <taxon>Bacteria</taxon>
        <taxon>Bacillati</taxon>
        <taxon>Bacillota</taxon>
        <taxon>Bacilli</taxon>
        <taxon>Bacillales</taxon>
        <taxon>Bacillaceae</taxon>
        <taxon>Oceanobacillus</taxon>
    </lineage>
</organism>
<dbReference type="RefSeq" id="WP_017798415.1">
    <property type="nucleotide sequence ID" value="NZ_BSKO01000001.1"/>
</dbReference>
<name>A0ABQ5TNG2_9BACI</name>
<keyword evidence="1" id="KW-0812">Transmembrane</keyword>
<keyword evidence="1" id="KW-0472">Membrane</keyword>
<evidence type="ECO:0000256" key="1">
    <source>
        <dbReference type="SAM" id="Phobius"/>
    </source>
</evidence>
<keyword evidence="3" id="KW-1185">Reference proteome</keyword>
<dbReference type="EMBL" id="BSKO01000001">
    <property type="protein sequence ID" value="GLO67876.1"/>
    <property type="molecule type" value="Genomic_DNA"/>
</dbReference>
<reference evidence="2 3" key="1">
    <citation type="submission" date="2023-02" db="EMBL/GenBank/DDBJ databases">
        <title>Oceanobacillus kimchii IFOP_LL358 isolated form Alexandrium catenella lab strain.</title>
        <authorList>
            <person name="Gajardo G."/>
            <person name="Ueki S."/>
            <person name="Maruyama F."/>
        </authorList>
    </citation>
    <scope>NUCLEOTIDE SEQUENCE [LARGE SCALE GENOMIC DNA]</scope>
    <source>
        <strain evidence="2 3">IFOP_LL358</strain>
    </source>
</reference>